<evidence type="ECO:0000313" key="1">
    <source>
        <dbReference type="EMBL" id="RDX80541.1"/>
    </source>
</evidence>
<proteinExistence type="predicted"/>
<evidence type="ECO:0000313" key="2">
    <source>
        <dbReference type="Proteomes" id="UP000257109"/>
    </source>
</evidence>
<dbReference type="AlphaFoldDB" id="A0A371FQL7"/>
<name>A0A371FQL7_MUCPR</name>
<dbReference type="OrthoDB" id="1421243at2759"/>
<organism evidence="1 2">
    <name type="scientific">Mucuna pruriens</name>
    <name type="common">Velvet bean</name>
    <name type="synonym">Dolichos pruriens</name>
    <dbReference type="NCBI Taxonomy" id="157652"/>
    <lineage>
        <taxon>Eukaryota</taxon>
        <taxon>Viridiplantae</taxon>
        <taxon>Streptophyta</taxon>
        <taxon>Embryophyta</taxon>
        <taxon>Tracheophyta</taxon>
        <taxon>Spermatophyta</taxon>
        <taxon>Magnoliopsida</taxon>
        <taxon>eudicotyledons</taxon>
        <taxon>Gunneridae</taxon>
        <taxon>Pentapetalae</taxon>
        <taxon>rosids</taxon>
        <taxon>fabids</taxon>
        <taxon>Fabales</taxon>
        <taxon>Fabaceae</taxon>
        <taxon>Papilionoideae</taxon>
        <taxon>50 kb inversion clade</taxon>
        <taxon>NPAAA clade</taxon>
        <taxon>indigoferoid/millettioid clade</taxon>
        <taxon>Phaseoleae</taxon>
        <taxon>Mucuna</taxon>
    </lineage>
</organism>
<feature type="non-terminal residue" evidence="1">
    <location>
        <position position="1"/>
    </location>
</feature>
<reference evidence="1" key="1">
    <citation type="submission" date="2018-05" db="EMBL/GenBank/DDBJ databases">
        <title>Draft genome of Mucuna pruriens seed.</title>
        <authorList>
            <person name="Nnadi N.E."/>
            <person name="Vos R."/>
            <person name="Hasami M.H."/>
            <person name="Devisetty U.K."/>
            <person name="Aguiy J.C."/>
        </authorList>
    </citation>
    <scope>NUCLEOTIDE SEQUENCE [LARGE SCALE GENOMIC DNA]</scope>
    <source>
        <strain evidence="1">JCA_2017</strain>
    </source>
</reference>
<sequence length="72" mass="8048">MERKECERVLTPHTLPLSTVCLCLALASLINKGMWTEADMHSPRSSGFGYSLANRQMSRGLNGKLVHPLHQK</sequence>
<gene>
    <name evidence="1" type="ORF">CR513_38901</name>
</gene>
<dbReference type="EMBL" id="QJKJ01008186">
    <property type="protein sequence ID" value="RDX80541.1"/>
    <property type="molecule type" value="Genomic_DNA"/>
</dbReference>
<keyword evidence="2" id="KW-1185">Reference proteome</keyword>
<dbReference type="Proteomes" id="UP000257109">
    <property type="component" value="Unassembled WGS sequence"/>
</dbReference>
<accession>A0A371FQL7</accession>
<protein>
    <submittedName>
        <fullName evidence="1">Uncharacterized protein</fullName>
    </submittedName>
</protein>
<comment type="caution">
    <text evidence="1">The sequence shown here is derived from an EMBL/GenBank/DDBJ whole genome shotgun (WGS) entry which is preliminary data.</text>
</comment>